<reference evidence="1 2" key="1">
    <citation type="submission" date="2024-04" db="EMBL/GenBank/DDBJ databases">
        <title>Symmetric and asymmetric DNA N6-adenine methylation regulates different biological responses in Mucorales.</title>
        <authorList>
            <consortium name="Lawrence Berkeley National Laboratory"/>
            <person name="Lax C."/>
            <person name="Mondo S.J."/>
            <person name="Osorio-Concepcion M."/>
            <person name="Muszewska A."/>
            <person name="Corrochano-Luque M."/>
            <person name="Gutierrez G."/>
            <person name="Riley R."/>
            <person name="Lipzen A."/>
            <person name="Guo J."/>
            <person name="Hundley H."/>
            <person name="Amirebrahimi M."/>
            <person name="Ng V."/>
            <person name="Lorenzo-Gutierrez D."/>
            <person name="Binder U."/>
            <person name="Yang J."/>
            <person name="Song Y."/>
            <person name="Canovas D."/>
            <person name="Navarro E."/>
            <person name="Freitag M."/>
            <person name="Gabaldon T."/>
            <person name="Grigoriev I.V."/>
            <person name="Corrochano L.M."/>
            <person name="Nicolas F.E."/>
            <person name="Garre V."/>
        </authorList>
    </citation>
    <scope>NUCLEOTIDE SEQUENCE [LARGE SCALE GENOMIC DNA]</scope>
    <source>
        <strain evidence="1 2">L51</strain>
    </source>
</reference>
<sequence length="464" mass="52466">MYSEDHGEVVLVVAPLLLFMGDNPHQSQLAMHKRTSVKKFCRKCLIPSPRIEQGSIPDTPPYSPVDHRGSEERMRDFLCAFANANSQSELYLNGCELSYIKNGSEEFLRLKAFDPTKDMPKMLTTSEKGRLQEALNSYKSCKSYSRTFRNKLCHTGSFVGRNFKELIQVLPGITSKLFSDKPSASLFIKALHALGHLSSLVYTRGIKHTVTDVTDLLFQLNVQILQKGFSKQDFMFKPKVHLLHHITDNIVRFGSVLQYKTENSEQFNKFIRKHLFKTNRHSTSRDVATRFGKQYICRHLCNGGLYVVERPAGNGTRSVRSSISDFVKLAPVNFSGFNLHFFGSRVNSDNSGLLTPTLCDTLAGVFQSNGQLFLGQVKIVQARDSADRMRKAFFMQKYQIVPNSNVNCIYTPAVVTDNYNNIVVLPLGGLVEVNKDDINIVQAFLNVAKSGMFQWMLMNIAKIY</sequence>
<dbReference type="EMBL" id="JBCLYO010000001">
    <property type="protein sequence ID" value="KAL0096970.1"/>
    <property type="molecule type" value="Genomic_DNA"/>
</dbReference>
<keyword evidence="2" id="KW-1185">Reference proteome</keyword>
<accession>A0ABR3BHG4</accession>
<gene>
    <name evidence="1" type="ORF">J3Q64DRAFT_1710378</name>
</gene>
<evidence type="ECO:0000313" key="1">
    <source>
        <dbReference type="EMBL" id="KAL0096970.1"/>
    </source>
</evidence>
<name>A0ABR3BHG4_PHYBL</name>
<evidence type="ECO:0000313" key="2">
    <source>
        <dbReference type="Proteomes" id="UP001448207"/>
    </source>
</evidence>
<comment type="caution">
    <text evidence="1">The sequence shown here is derived from an EMBL/GenBank/DDBJ whole genome shotgun (WGS) entry which is preliminary data.</text>
</comment>
<organism evidence="1 2">
    <name type="scientific">Phycomyces blakesleeanus</name>
    <dbReference type="NCBI Taxonomy" id="4837"/>
    <lineage>
        <taxon>Eukaryota</taxon>
        <taxon>Fungi</taxon>
        <taxon>Fungi incertae sedis</taxon>
        <taxon>Mucoromycota</taxon>
        <taxon>Mucoromycotina</taxon>
        <taxon>Mucoromycetes</taxon>
        <taxon>Mucorales</taxon>
        <taxon>Phycomycetaceae</taxon>
        <taxon>Phycomyces</taxon>
    </lineage>
</organism>
<dbReference type="Proteomes" id="UP001448207">
    <property type="component" value="Unassembled WGS sequence"/>
</dbReference>
<protein>
    <submittedName>
        <fullName evidence="1">Uncharacterized protein</fullName>
    </submittedName>
</protein>
<proteinExistence type="predicted"/>